<dbReference type="Proteomes" id="UP000094285">
    <property type="component" value="Unassembled WGS sequence"/>
</dbReference>
<protein>
    <recommendedName>
        <fullName evidence="2">Brl1/Brr6 domain-containing protein</fullName>
    </recommendedName>
</protein>
<feature type="non-terminal residue" evidence="3">
    <location>
        <position position="175"/>
    </location>
</feature>
<keyword evidence="1" id="KW-0812">Transmembrane</keyword>
<evidence type="ECO:0000313" key="4">
    <source>
        <dbReference type="Proteomes" id="UP000094285"/>
    </source>
</evidence>
<feature type="domain" description="Brl1/Brr6" evidence="2">
    <location>
        <begin position="8"/>
        <end position="144"/>
    </location>
</feature>
<dbReference type="GO" id="GO:0006998">
    <property type="term" value="P:nuclear envelope organization"/>
    <property type="evidence" value="ECO:0007669"/>
    <property type="project" value="InterPro"/>
</dbReference>
<evidence type="ECO:0000256" key="1">
    <source>
        <dbReference type="SAM" id="Phobius"/>
    </source>
</evidence>
<dbReference type="GO" id="GO:0055088">
    <property type="term" value="P:lipid homeostasis"/>
    <property type="evidence" value="ECO:0007669"/>
    <property type="project" value="InterPro"/>
</dbReference>
<dbReference type="SMART" id="SM01042">
    <property type="entry name" value="Brr6_like_C_C"/>
    <property type="match status" value="1"/>
</dbReference>
<sequence length="175" mass="19878">DPSLPYVLSLYLQLAINIVLVAIVLYFGYVFVRTINADINHKLALYTADALQEISLCSREYYRNKCSLEDGHHRAPALELACTAWSKCMNRDPSMIGKSQITAETIADIVNGFFRPISWKSLVFMGAMFSGSLVATNMGFLSYRQSYANSAHNEVRIQKLEHTIREKDSLIERYQ</sequence>
<evidence type="ECO:0000259" key="2">
    <source>
        <dbReference type="SMART" id="SM01042"/>
    </source>
</evidence>
<feature type="transmembrane region" description="Helical" evidence="1">
    <location>
        <begin position="6"/>
        <end position="32"/>
    </location>
</feature>
<dbReference type="GeneID" id="30982492"/>
<dbReference type="InterPro" id="IPR018767">
    <property type="entry name" value="Brl1/Brr6_dom"/>
</dbReference>
<evidence type="ECO:0000313" key="3">
    <source>
        <dbReference type="EMBL" id="ODV79315.1"/>
    </source>
</evidence>
<dbReference type="Pfam" id="PF10104">
    <property type="entry name" value="Brr6_like_C_C"/>
    <property type="match status" value="1"/>
</dbReference>
<keyword evidence="4" id="KW-1185">Reference proteome</keyword>
<organism evidence="3 4">
    <name type="scientific">Suhomyces tanzawaensis NRRL Y-17324</name>
    <dbReference type="NCBI Taxonomy" id="984487"/>
    <lineage>
        <taxon>Eukaryota</taxon>
        <taxon>Fungi</taxon>
        <taxon>Dikarya</taxon>
        <taxon>Ascomycota</taxon>
        <taxon>Saccharomycotina</taxon>
        <taxon>Pichiomycetes</taxon>
        <taxon>Debaryomycetaceae</taxon>
        <taxon>Suhomyces</taxon>
    </lineage>
</organism>
<feature type="transmembrane region" description="Helical" evidence="1">
    <location>
        <begin position="122"/>
        <end position="143"/>
    </location>
</feature>
<dbReference type="AlphaFoldDB" id="A0A1E4SIH9"/>
<reference evidence="4" key="1">
    <citation type="submission" date="2016-05" db="EMBL/GenBank/DDBJ databases">
        <title>Comparative genomics of biotechnologically important yeasts.</title>
        <authorList>
            <consortium name="DOE Joint Genome Institute"/>
            <person name="Riley R."/>
            <person name="Haridas S."/>
            <person name="Wolfe K.H."/>
            <person name="Lopes M.R."/>
            <person name="Hittinger C.T."/>
            <person name="Goker M."/>
            <person name="Salamov A."/>
            <person name="Wisecaver J."/>
            <person name="Long T.M."/>
            <person name="Aerts A.L."/>
            <person name="Barry K."/>
            <person name="Choi C."/>
            <person name="Clum A."/>
            <person name="Coughlan A.Y."/>
            <person name="Deshpande S."/>
            <person name="Douglass A.P."/>
            <person name="Hanson S.J."/>
            <person name="Klenk H.-P."/>
            <person name="Labutti K."/>
            <person name="Lapidus A."/>
            <person name="Lindquist E."/>
            <person name="Lipzen A."/>
            <person name="Meier-Kolthoff J.P."/>
            <person name="Ohm R.A."/>
            <person name="Otillar R.P."/>
            <person name="Pangilinan J."/>
            <person name="Peng Y."/>
            <person name="Rokas A."/>
            <person name="Rosa C.A."/>
            <person name="Scheuner C."/>
            <person name="Sibirny A.A."/>
            <person name="Slot J.C."/>
            <person name="Stielow J.B."/>
            <person name="Sun H."/>
            <person name="Kurtzman C.P."/>
            <person name="Blackwell M."/>
            <person name="Grigoriev I.V."/>
            <person name="Jeffries T.W."/>
        </authorList>
    </citation>
    <scope>NUCLEOTIDE SEQUENCE [LARGE SCALE GENOMIC DNA]</scope>
    <source>
        <strain evidence="4">NRRL Y-17324</strain>
    </source>
</reference>
<dbReference type="STRING" id="984487.A0A1E4SIH9"/>
<keyword evidence="1" id="KW-0472">Membrane</keyword>
<proteinExistence type="predicted"/>
<gene>
    <name evidence="3" type="ORF">CANTADRAFT_30492</name>
</gene>
<dbReference type="PANTHER" id="PTHR28136:SF1">
    <property type="entry name" value="NUCLEUS EXPORT PROTEIN BRL1"/>
    <property type="match status" value="1"/>
</dbReference>
<dbReference type="EMBL" id="KV453912">
    <property type="protein sequence ID" value="ODV79315.1"/>
    <property type="molecule type" value="Genomic_DNA"/>
</dbReference>
<dbReference type="PANTHER" id="PTHR28136">
    <property type="entry name" value="NUCLEUS EXPORT PROTEIN BRR6"/>
    <property type="match status" value="1"/>
</dbReference>
<name>A0A1E4SIH9_9ASCO</name>
<dbReference type="RefSeq" id="XP_020064437.1">
    <property type="nucleotide sequence ID" value="XM_020208355.1"/>
</dbReference>
<dbReference type="InterPro" id="IPR040202">
    <property type="entry name" value="Brl1/Brr6"/>
</dbReference>
<keyword evidence="1" id="KW-1133">Transmembrane helix</keyword>
<dbReference type="GO" id="GO:0031965">
    <property type="term" value="C:nuclear membrane"/>
    <property type="evidence" value="ECO:0007669"/>
    <property type="project" value="InterPro"/>
</dbReference>
<dbReference type="OrthoDB" id="5961at2759"/>
<feature type="non-terminal residue" evidence="3">
    <location>
        <position position="1"/>
    </location>
</feature>
<accession>A0A1E4SIH9</accession>